<feature type="domain" description="Amidohydrolase 3" evidence="1">
    <location>
        <begin position="188"/>
        <end position="378"/>
    </location>
</feature>
<dbReference type="GeneID" id="95581609"/>
<evidence type="ECO:0000313" key="2">
    <source>
        <dbReference type="EMBL" id="RSU09146.1"/>
    </source>
</evidence>
<dbReference type="PANTHER" id="PTHR32027">
    <property type="entry name" value="CYTOSINE DEAMINASE"/>
    <property type="match status" value="1"/>
</dbReference>
<dbReference type="InterPro" id="IPR013108">
    <property type="entry name" value="Amidohydro_3"/>
</dbReference>
<protein>
    <submittedName>
        <fullName evidence="2">Deaminase</fullName>
    </submittedName>
</protein>
<dbReference type="CDD" id="cd01293">
    <property type="entry name" value="Bact_CD"/>
    <property type="match status" value="1"/>
</dbReference>
<proteinExistence type="predicted"/>
<dbReference type="Gene3D" id="2.30.40.10">
    <property type="entry name" value="Urease, subunit C, domain 1"/>
    <property type="match status" value="1"/>
</dbReference>
<dbReference type="EMBL" id="NGKB01000031">
    <property type="protein sequence ID" value="RSU09146.1"/>
    <property type="molecule type" value="Genomic_DNA"/>
</dbReference>
<dbReference type="RefSeq" id="WP_126796646.1">
    <property type="nucleotide sequence ID" value="NZ_CP060720.1"/>
</dbReference>
<dbReference type="SUPFAM" id="SSF51556">
    <property type="entry name" value="Metallo-dependent hydrolases"/>
    <property type="match status" value="1"/>
</dbReference>
<dbReference type="InterPro" id="IPR052349">
    <property type="entry name" value="Metallo-hydrolase_Enzymes"/>
</dbReference>
<reference evidence="2 3" key="1">
    <citation type="submission" date="2017-05" db="EMBL/GenBank/DDBJ databases">
        <title>Vagococcus spp. assemblies.</title>
        <authorList>
            <person name="Gulvik C.A."/>
        </authorList>
    </citation>
    <scope>NUCLEOTIDE SEQUENCE [LARGE SCALE GENOMIC DNA]</scope>
    <source>
        <strain evidence="2 3">SS1714</strain>
    </source>
</reference>
<dbReference type="AlphaFoldDB" id="A0A430AM48"/>
<dbReference type="Gene3D" id="3.20.20.140">
    <property type="entry name" value="Metal-dependent hydrolases"/>
    <property type="match status" value="1"/>
</dbReference>
<evidence type="ECO:0000313" key="3">
    <source>
        <dbReference type="Proteomes" id="UP000288028"/>
    </source>
</evidence>
<keyword evidence="3" id="KW-1185">Reference proteome</keyword>
<accession>A0A430AM48</accession>
<dbReference type="Proteomes" id="UP000288028">
    <property type="component" value="Unassembled WGS sequence"/>
</dbReference>
<organism evidence="2 3">
    <name type="scientific">Vagococcus carniphilus</name>
    <dbReference type="NCBI Taxonomy" id="218144"/>
    <lineage>
        <taxon>Bacteria</taxon>
        <taxon>Bacillati</taxon>
        <taxon>Bacillota</taxon>
        <taxon>Bacilli</taxon>
        <taxon>Lactobacillales</taxon>
        <taxon>Enterococcaceae</taxon>
        <taxon>Vagococcus</taxon>
    </lineage>
</organism>
<sequence>MRWIWNARLEVGESLDHLNRVKTDTKLFHLKLKDGKIEKIIEASAMSPLSEGYDANGQLLLPAFKEMHNHLDKTYFSEPWKACVPAKDLEQRLELEADELVALSKTVEKRASTMIERHLHNGVNHIRTHVNIDPFIKLENFYGVKKALENYSDYITYEIVAFPQHGLLKHEEVPDLLREALSNGATILGGLDPAGIDKNIEESLQVTMAIAKEFQVDVDMHLHDLGQLGIYTMETWLDMIELQDFKQKTSFSHAFGIASLKGNTLNKFTQRLKQHNVQILTTAPIGLKSTLIPIQELQENDIFVGLGCDGFYDSWSPLVSGDIVDKAKDYAEYTGRTSEKALRETLGLITNNITPLDDKATQVWPKEGNEASFTLVNAASSAELIAQATDQNNRVLIHKGNLFQS</sequence>
<evidence type="ECO:0000259" key="1">
    <source>
        <dbReference type="Pfam" id="PF07969"/>
    </source>
</evidence>
<dbReference type="OrthoDB" id="9815027at2"/>
<dbReference type="NCBIfam" id="NF005312">
    <property type="entry name" value="PRK06846.1"/>
    <property type="match status" value="1"/>
</dbReference>
<dbReference type="PANTHER" id="PTHR32027:SF9">
    <property type="entry name" value="BLL3847 PROTEIN"/>
    <property type="match status" value="1"/>
</dbReference>
<dbReference type="InterPro" id="IPR032466">
    <property type="entry name" value="Metal_Hydrolase"/>
</dbReference>
<dbReference type="Pfam" id="PF07969">
    <property type="entry name" value="Amidohydro_3"/>
    <property type="match status" value="1"/>
</dbReference>
<dbReference type="GO" id="GO:0016814">
    <property type="term" value="F:hydrolase activity, acting on carbon-nitrogen (but not peptide) bonds, in cyclic amidines"/>
    <property type="evidence" value="ECO:0007669"/>
    <property type="project" value="TreeGrafter"/>
</dbReference>
<comment type="caution">
    <text evidence="2">The sequence shown here is derived from an EMBL/GenBank/DDBJ whole genome shotgun (WGS) entry which is preliminary data.</text>
</comment>
<gene>
    <name evidence="2" type="ORF">CBF28_15105</name>
</gene>
<name>A0A430AM48_9ENTE</name>
<dbReference type="InterPro" id="IPR011059">
    <property type="entry name" value="Metal-dep_hydrolase_composite"/>
</dbReference>